<evidence type="ECO:0000313" key="3">
    <source>
        <dbReference type="Proteomes" id="UP000521313"/>
    </source>
</evidence>
<evidence type="ECO:0000313" key="2">
    <source>
        <dbReference type="EMBL" id="MBB5184788.1"/>
    </source>
</evidence>
<sequence>MNISKRHRLLMWFSIGITSVSLILYGIDPFSLLDTPQRGIYTRYLFLPFFLLFCLDAIILAWFLWKRPKPIEWTRPKWIFYCRISSVILTGTGIILFIYRVLIPAIEIPYLFSAQTLNLDHVQWTSDVSSMTFCLSGTDSQGKQHIFALDPLFFADTKKSDTIQLQILPYSHTVIDIQSK</sequence>
<keyword evidence="1" id="KW-1133">Transmembrane helix</keyword>
<feature type="transmembrane region" description="Helical" evidence="1">
    <location>
        <begin position="78"/>
        <end position="99"/>
    </location>
</feature>
<gene>
    <name evidence="2" type="ORF">HNQ43_000831</name>
</gene>
<name>A0A7W8D2L3_9FIRM</name>
<dbReference type="Proteomes" id="UP000521313">
    <property type="component" value="Unassembled WGS sequence"/>
</dbReference>
<feature type="transmembrane region" description="Helical" evidence="1">
    <location>
        <begin position="9"/>
        <end position="27"/>
    </location>
</feature>
<accession>A0A7W8D2L3</accession>
<dbReference type="AlphaFoldDB" id="A0A7W8D2L3"/>
<proteinExistence type="predicted"/>
<comment type="caution">
    <text evidence="2">The sequence shown here is derived from an EMBL/GenBank/DDBJ whole genome shotgun (WGS) entry which is preliminary data.</text>
</comment>
<evidence type="ECO:0000256" key="1">
    <source>
        <dbReference type="SAM" id="Phobius"/>
    </source>
</evidence>
<keyword evidence="1" id="KW-0812">Transmembrane</keyword>
<feature type="transmembrane region" description="Helical" evidence="1">
    <location>
        <begin position="47"/>
        <end position="66"/>
    </location>
</feature>
<keyword evidence="1" id="KW-0472">Membrane</keyword>
<reference evidence="2 3" key="1">
    <citation type="submission" date="2020-08" db="EMBL/GenBank/DDBJ databases">
        <title>Genomic Encyclopedia of Type Strains, Phase IV (KMG-IV): sequencing the most valuable type-strain genomes for metagenomic binning, comparative biology and taxonomic classification.</title>
        <authorList>
            <person name="Goeker M."/>
        </authorList>
    </citation>
    <scope>NUCLEOTIDE SEQUENCE [LARGE SCALE GENOMIC DNA]</scope>
    <source>
        <strain evidence="2 3">DSM 26963</strain>
    </source>
</reference>
<organism evidence="2 3">
    <name type="scientific">Faecalicoccus acidiformans</name>
    <dbReference type="NCBI Taxonomy" id="915173"/>
    <lineage>
        <taxon>Bacteria</taxon>
        <taxon>Bacillati</taxon>
        <taxon>Bacillota</taxon>
        <taxon>Erysipelotrichia</taxon>
        <taxon>Erysipelotrichales</taxon>
        <taxon>Erysipelotrichaceae</taxon>
        <taxon>Faecalicoccus</taxon>
    </lineage>
</organism>
<dbReference type="EMBL" id="JACHHD010000006">
    <property type="protein sequence ID" value="MBB5184788.1"/>
    <property type="molecule type" value="Genomic_DNA"/>
</dbReference>
<dbReference type="RefSeq" id="WP_183375075.1">
    <property type="nucleotide sequence ID" value="NZ_JACHHD010000006.1"/>
</dbReference>
<protein>
    <submittedName>
        <fullName evidence="2">Uncharacterized protein</fullName>
    </submittedName>
</protein>